<evidence type="ECO:0000313" key="1">
    <source>
        <dbReference type="EMBL" id="RNA25056.1"/>
    </source>
</evidence>
<accession>A0A3M7RNB7</accession>
<keyword evidence="2" id="KW-1185">Reference proteome</keyword>
<dbReference type="EMBL" id="REGN01002985">
    <property type="protein sequence ID" value="RNA25056.1"/>
    <property type="molecule type" value="Genomic_DNA"/>
</dbReference>
<dbReference type="AlphaFoldDB" id="A0A3M7RNB7"/>
<proteinExistence type="predicted"/>
<reference evidence="1 2" key="1">
    <citation type="journal article" date="2018" name="Sci. Rep.">
        <title>Genomic signatures of local adaptation to the degree of environmental predictability in rotifers.</title>
        <authorList>
            <person name="Franch-Gras L."/>
            <person name="Hahn C."/>
            <person name="Garcia-Roger E.M."/>
            <person name="Carmona M.J."/>
            <person name="Serra M."/>
            <person name="Gomez A."/>
        </authorList>
    </citation>
    <scope>NUCLEOTIDE SEQUENCE [LARGE SCALE GENOMIC DNA]</scope>
    <source>
        <strain evidence="1">HYR1</strain>
    </source>
</reference>
<protein>
    <submittedName>
        <fullName evidence="1">Uncharacterized protein</fullName>
    </submittedName>
</protein>
<comment type="caution">
    <text evidence="1">The sequence shown here is derived from an EMBL/GenBank/DDBJ whole genome shotgun (WGS) entry which is preliminary data.</text>
</comment>
<sequence length="106" mass="12414">MAERKQNHNDNHKNIYLALKHNFFAVVKFGKKKIVKAKQNETHLIDLSGCREESGKWTLLRCFVSFGSKKDWNLTLVFGGVTKENDLTTFFRSHFHFSFNQSSINY</sequence>
<organism evidence="1 2">
    <name type="scientific">Brachionus plicatilis</name>
    <name type="common">Marine rotifer</name>
    <name type="synonym">Brachionus muelleri</name>
    <dbReference type="NCBI Taxonomy" id="10195"/>
    <lineage>
        <taxon>Eukaryota</taxon>
        <taxon>Metazoa</taxon>
        <taxon>Spiralia</taxon>
        <taxon>Gnathifera</taxon>
        <taxon>Rotifera</taxon>
        <taxon>Eurotatoria</taxon>
        <taxon>Monogononta</taxon>
        <taxon>Pseudotrocha</taxon>
        <taxon>Ploima</taxon>
        <taxon>Brachionidae</taxon>
        <taxon>Brachionus</taxon>
    </lineage>
</organism>
<dbReference type="Proteomes" id="UP000276133">
    <property type="component" value="Unassembled WGS sequence"/>
</dbReference>
<name>A0A3M7RNB7_BRAPC</name>
<evidence type="ECO:0000313" key="2">
    <source>
        <dbReference type="Proteomes" id="UP000276133"/>
    </source>
</evidence>
<gene>
    <name evidence="1" type="ORF">BpHYR1_043453</name>
</gene>